<gene>
    <name evidence="1" type="ORF">TRL7639_04012</name>
</gene>
<evidence type="ECO:0000313" key="1">
    <source>
        <dbReference type="EMBL" id="SLN69292.1"/>
    </source>
</evidence>
<dbReference type="OrthoDB" id="9797755at2"/>
<name>A0A1Y5TQ51_9RHOB</name>
<dbReference type="PANTHER" id="PTHR36513:SF1">
    <property type="entry name" value="TRANSMEMBRANE PROTEIN"/>
    <property type="match status" value="1"/>
</dbReference>
<proteinExistence type="predicted"/>
<evidence type="ECO:0000313" key="2">
    <source>
        <dbReference type="Proteomes" id="UP000193077"/>
    </source>
</evidence>
<keyword evidence="1" id="KW-0378">Hydrolase</keyword>
<dbReference type="InterPro" id="IPR010297">
    <property type="entry name" value="DUF900_hydrolase"/>
</dbReference>
<keyword evidence="2" id="KW-1185">Reference proteome</keyword>
<dbReference type="Pfam" id="PF05990">
    <property type="entry name" value="DUF900"/>
    <property type="match status" value="1"/>
</dbReference>
<reference evidence="1 2" key="1">
    <citation type="submission" date="2017-03" db="EMBL/GenBank/DDBJ databases">
        <authorList>
            <person name="Afonso C.L."/>
            <person name="Miller P.J."/>
            <person name="Scott M.A."/>
            <person name="Spackman E."/>
            <person name="Goraichik I."/>
            <person name="Dimitrov K.M."/>
            <person name="Suarez D.L."/>
            <person name="Swayne D.E."/>
        </authorList>
    </citation>
    <scope>NUCLEOTIDE SEQUENCE [LARGE SCALE GENOMIC DNA]</scope>
    <source>
        <strain evidence="1 2">CECT 7639</strain>
    </source>
</reference>
<accession>A0A1Y5TQ51</accession>
<dbReference type="Gene3D" id="3.40.50.1820">
    <property type="entry name" value="alpha/beta hydrolase"/>
    <property type="match status" value="1"/>
</dbReference>
<dbReference type="PANTHER" id="PTHR36513">
    <property type="entry name" value="ABC TRANSMEMBRANE TYPE-1 DOMAIN-CONTAINING PROTEIN"/>
    <property type="match status" value="1"/>
</dbReference>
<dbReference type="GO" id="GO:0016787">
    <property type="term" value="F:hydrolase activity"/>
    <property type="evidence" value="ECO:0007669"/>
    <property type="project" value="UniProtKB-KW"/>
</dbReference>
<sequence>MRIIWFLFFGLLLATCTDRSYSPVVPSALDVGTPKTVFAATSRVKEADGSFAHRRSENLSLLELTVSIPPSHTPGSLDFAYANPNPHKEFTLAGREEFVSLDAFSQRLNQEIRKEGVPSRDVTIFVHGYNSTQTETAFRAAQLSHDIQLPGAMVIYSWPSRGKPFGYAYDYDSVLFGRDGLERVIRKIKATGVNNIFIVAHSIGSVLTMEMLRQADIREPGWADRNLSGVVLLSPDIDVDLFKSQMGSLRKVPQPFVVVVSEKDKALNISGRLRGNSDAQRLGNISSIEAVADLPINIVDTTAFAGDAQSSHLVAGTSPTLIAMLQSIRAMDDSFEADPSNLDFFLPQGADSTPDHAREIVLNKGGFTGDYDR</sequence>
<dbReference type="Proteomes" id="UP000193077">
    <property type="component" value="Unassembled WGS sequence"/>
</dbReference>
<protein>
    <submittedName>
        <fullName evidence="1">Alpha/beta hydrolase family protein</fullName>
    </submittedName>
</protein>
<dbReference type="EMBL" id="FWFO01000005">
    <property type="protein sequence ID" value="SLN69292.1"/>
    <property type="molecule type" value="Genomic_DNA"/>
</dbReference>
<organism evidence="1 2">
    <name type="scientific">Falsiruegeria litorea R37</name>
    <dbReference type="NCBI Taxonomy" id="1200284"/>
    <lineage>
        <taxon>Bacteria</taxon>
        <taxon>Pseudomonadati</taxon>
        <taxon>Pseudomonadota</taxon>
        <taxon>Alphaproteobacteria</taxon>
        <taxon>Rhodobacterales</taxon>
        <taxon>Roseobacteraceae</taxon>
        <taxon>Falsiruegeria</taxon>
    </lineage>
</organism>
<dbReference type="InterPro" id="IPR029058">
    <property type="entry name" value="AB_hydrolase_fold"/>
</dbReference>
<dbReference type="SUPFAM" id="SSF53474">
    <property type="entry name" value="alpha/beta-Hydrolases"/>
    <property type="match status" value="1"/>
</dbReference>
<dbReference type="RefSeq" id="WP_085797660.1">
    <property type="nucleotide sequence ID" value="NZ_FWFO01000005.1"/>
</dbReference>
<dbReference type="AlphaFoldDB" id="A0A1Y5TQ51"/>